<keyword evidence="6 10" id="KW-0274">FAD</keyword>
<comment type="cofactor">
    <cofactor evidence="11">
        <name>Mg(2+)</name>
        <dbReference type="ChEBI" id="CHEBI:18420"/>
    </cofactor>
    <cofactor evidence="11">
        <name>Mn(2+)</name>
        <dbReference type="ChEBI" id="CHEBI:29035"/>
    </cofactor>
    <text evidence="11">Magnesium. Can also use manganese.</text>
</comment>
<evidence type="ECO:0000256" key="8">
    <source>
        <dbReference type="ARBA" id="ARBA00031306"/>
    </source>
</evidence>
<evidence type="ECO:0000256" key="1">
    <source>
        <dbReference type="ARBA" id="ARBA00011955"/>
    </source>
</evidence>
<dbReference type="Gene3D" id="3.10.520.10">
    <property type="entry name" value="ApbE-like domains"/>
    <property type="match status" value="1"/>
</dbReference>
<dbReference type="STRING" id="89784.SAMN04489725_1152"/>
<evidence type="ECO:0000256" key="6">
    <source>
        <dbReference type="ARBA" id="ARBA00022827"/>
    </source>
</evidence>
<dbReference type="GO" id="GO:0016740">
    <property type="term" value="F:transferase activity"/>
    <property type="evidence" value="ECO:0007669"/>
    <property type="project" value="UniProtKB-UniRule"/>
</dbReference>
<keyword evidence="13" id="KW-1185">Reference proteome</keyword>
<dbReference type="EC" id="2.7.1.180" evidence="1 10"/>
<feature type="binding site" evidence="11">
    <location>
        <position position="151"/>
    </location>
    <ligand>
        <name>Mg(2+)</name>
        <dbReference type="ChEBI" id="CHEBI:18420"/>
    </ligand>
</feature>
<dbReference type="GO" id="GO:0046872">
    <property type="term" value="F:metal ion binding"/>
    <property type="evidence" value="ECO:0007669"/>
    <property type="project" value="UniProtKB-UniRule"/>
</dbReference>
<dbReference type="Pfam" id="PF02424">
    <property type="entry name" value="ApbE"/>
    <property type="match status" value="1"/>
</dbReference>
<evidence type="ECO:0000256" key="9">
    <source>
        <dbReference type="ARBA" id="ARBA00048540"/>
    </source>
</evidence>
<proteinExistence type="inferred from homology"/>
<keyword evidence="4 10" id="KW-0808">Transferase</keyword>
<comment type="catalytic activity">
    <reaction evidence="9 10">
        <text>L-threonyl-[protein] + FAD = FMN-L-threonyl-[protein] + AMP + H(+)</text>
        <dbReference type="Rhea" id="RHEA:36847"/>
        <dbReference type="Rhea" id="RHEA-COMP:11060"/>
        <dbReference type="Rhea" id="RHEA-COMP:11061"/>
        <dbReference type="ChEBI" id="CHEBI:15378"/>
        <dbReference type="ChEBI" id="CHEBI:30013"/>
        <dbReference type="ChEBI" id="CHEBI:57692"/>
        <dbReference type="ChEBI" id="CHEBI:74257"/>
        <dbReference type="ChEBI" id="CHEBI:456215"/>
        <dbReference type="EC" id="2.7.1.180"/>
    </reaction>
</comment>
<dbReference type="InterPro" id="IPR003374">
    <property type="entry name" value="ApbE-like_sf"/>
</dbReference>
<keyword evidence="3 10" id="KW-0285">Flavoprotein</keyword>
<evidence type="ECO:0000256" key="10">
    <source>
        <dbReference type="PIRNR" id="PIRNR006268"/>
    </source>
</evidence>
<keyword evidence="12" id="KW-0449">Lipoprotein</keyword>
<dbReference type="SUPFAM" id="SSF143631">
    <property type="entry name" value="ApbE-like"/>
    <property type="match status" value="1"/>
</dbReference>
<keyword evidence="5 10" id="KW-0479">Metal-binding</keyword>
<evidence type="ECO:0000313" key="13">
    <source>
        <dbReference type="Proteomes" id="UP000182589"/>
    </source>
</evidence>
<evidence type="ECO:0000313" key="12">
    <source>
        <dbReference type="EMBL" id="SDW79269.1"/>
    </source>
</evidence>
<dbReference type="PANTHER" id="PTHR30040">
    <property type="entry name" value="THIAMINE BIOSYNTHESIS LIPOPROTEIN APBE"/>
    <property type="match status" value="1"/>
</dbReference>
<evidence type="ECO:0000256" key="5">
    <source>
        <dbReference type="ARBA" id="ARBA00022723"/>
    </source>
</evidence>
<keyword evidence="7 10" id="KW-0460">Magnesium</keyword>
<dbReference type="AlphaFoldDB" id="A0A1H2WGX5"/>
<sequence>MDIVRFRAMGTDVTVHVPDVYHVPDDVGELLADGVQRLISEWESILSRFHPDSALSRFNRTNGHWVDVDPRLAAVLRLADQAFAETHGWFDPYLGEDIRRIGYDLSFEQLTVTYRPLEVSERIAPSKSPLTLHATASRARLEPGYEVDLGGIGKGWIVRQAAQWLEQAGLTAFICNAGGDMVCRGMNGDEPWTIGVLDPFAPQATSLTLSVRDRAVATSGTYRRRWMTTNGPAHHLLDPFTGLPTESDVVSCTIVHRDLVRAEVQAKVALLLGFELGQNWLSQQDCDEWVLITSSREVLHQCNSL</sequence>
<organism evidence="12 13">
    <name type="scientific">Alicyclobacillus hesperidum</name>
    <dbReference type="NCBI Taxonomy" id="89784"/>
    <lineage>
        <taxon>Bacteria</taxon>
        <taxon>Bacillati</taxon>
        <taxon>Bacillota</taxon>
        <taxon>Bacilli</taxon>
        <taxon>Bacillales</taxon>
        <taxon>Alicyclobacillaceae</taxon>
        <taxon>Alicyclobacillus</taxon>
    </lineage>
</organism>
<evidence type="ECO:0000256" key="2">
    <source>
        <dbReference type="ARBA" id="ARBA00016337"/>
    </source>
</evidence>
<reference evidence="13" key="1">
    <citation type="submission" date="2016-10" db="EMBL/GenBank/DDBJ databases">
        <authorList>
            <person name="Varghese N."/>
        </authorList>
    </citation>
    <scope>NUCLEOTIDE SEQUENCE [LARGE SCALE GENOMIC DNA]</scope>
    <source>
        <strain evidence="13">DSM 12489</strain>
    </source>
</reference>
<dbReference type="PIRSF" id="PIRSF006268">
    <property type="entry name" value="ApbE"/>
    <property type="match status" value="1"/>
</dbReference>
<protein>
    <recommendedName>
        <fullName evidence="2 10">FAD:protein FMN transferase</fullName>
        <ecNumber evidence="1 10">2.7.1.180</ecNumber>
    </recommendedName>
    <alternativeName>
        <fullName evidence="8 10">Flavin transferase</fullName>
    </alternativeName>
</protein>
<evidence type="ECO:0000256" key="4">
    <source>
        <dbReference type="ARBA" id="ARBA00022679"/>
    </source>
</evidence>
<gene>
    <name evidence="12" type="ORF">SAMN04489725_1152</name>
</gene>
<name>A0A1H2WGX5_9BACL</name>
<evidence type="ECO:0000256" key="3">
    <source>
        <dbReference type="ARBA" id="ARBA00022630"/>
    </source>
</evidence>
<dbReference type="EMBL" id="FNOJ01000015">
    <property type="protein sequence ID" value="SDW79269.1"/>
    <property type="molecule type" value="Genomic_DNA"/>
</dbReference>
<comment type="similarity">
    <text evidence="10">Belongs to the ApbE family.</text>
</comment>
<evidence type="ECO:0000256" key="11">
    <source>
        <dbReference type="PIRSR" id="PIRSR006268-2"/>
    </source>
</evidence>
<accession>A0A1H2WGX5</accession>
<dbReference type="RefSeq" id="WP_074693445.1">
    <property type="nucleotide sequence ID" value="NZ_FNOJ01000015.1"/>
</dbReference>
<dbReference type="Proteomes" id="UP000182589">
    <property type="component" value="Unassembled WGS sequence"/>
</dbReference>
<dbReference type="PANTHER" id="PTHR30040:SF2">
    <property type="entry name" value="FAD:PROTEIN FMN TRANSFERASE"/>
    <property type="match status" value="1"/>
</dbReference>
<evidence type="ECO:0000256" key="7">
    <source>
        <dbReference type="ARBA" id="ARBA00022842"/>
    </source>
</evidence>
<dbReference type="InterPro" id="IPR024932">
    <property type="entry name" value="ApbE"/>
</dbReference>